<dbReference type="InterPro" id="IPR011042">
    <property type="entry name" value="6-blade_b-propeller_TolB-like"/>
</dbReference>
<dbReference type="InterPro" id="IPR005511">
    <property type="entry name" value="SMP-30"/>
</dbReference>
<evidence type="ECO:0000313" key="4">
    <source>
        <dbReference type="Proteomes" id="UP001367030"/>
    </source>
</evidence>
<dbReference type="Pfam" id="PF08450">
    <property type="entry name" value="SGL"/>
    <property type="match status" value="1"/>
</dbReference>
<dbReference type="SUPFAM" id="SSF63829">
    <property type="entry name" value="Calcium-dependent phosphotriesterase"/>
    <property type="match status" value="1"/>
</dbReference>
<comment type="caution">
    <text evidence="3">The sequence shown here is derived from an EMBL/GenBank/DDBJ whole genome shotgun (WGS) entry which is preliminary data.</text>
</comment>
<gene>
    <name evidence="3" type="ORF">WKW79_08225</name>
</gene>
<dbReference type="RefSeq" id="WP_340334651.1">
    <property type="nucleotide sequence ID" value="NZ_JBBKZS010000003.1"/>
</dbReference>
<protein>
    <submittedName>
        <fullName evidence="3">SMP-30/gluconolactonase/LRE family protein</fullName>
    </submittedName>
</protein>
<dbReference type="PANTHER" id="PTHR10907:SF47">
    <property type="entry name" value="REGUCALCIN"/>
    <property type="match status" value="1"/>
</dbReference>
<sequence>MGETPLWCPRTEKIWWIDIERRRLQSFDESTGQHDIHRFDNSTFLGSLALHRRGGFVVALDNSLHRFEPANTSLEHIVDVEPAGNGTRLNDGRCDRRGRLWIVSVRRSHLAPSAAPLEDGVHLFLADTYASQ</sequence>
<proteinExistence type="inferred from homology"/>
<comment type="similarity">
    <text evidence="1">Belongs to the SMP-30/CGR1 family.</text>
</comment>
<organism evidence="3 4">
    <name type="scientific">Variovorax robiniae</name>
    <dbReference type="NCBI Taxonomy" id="1836199"/>
    <lineage>
        <taxon>Bacteria</taxon>
        <taxon>Pseudomonadati</taxon>
        <taxon>Pseudomonadota</taxon>
        <taxon>Betaproteobacteria</taxon>
        <taxon>Burkholderiales</taxon>
        <taxon>Comamonadaceae</taxon>
        <taxon>Variovorax</taxon>
    </lineage>
</organism>
<dbReference type="Proteomes" id="UP001367030">
    <property type="component" value="Unassembled WGS sequence"/>
</dbReference>
<evidence type="ECO:0000259" key="2">
    <source>
        <dbReference type="Pfam" id="PF08450"/>
    </source>
</evidence>
<keyword evidence="4" id="KW-1185">Reference proteome</keyword>
<accession>A0ABU8X492</accession>
<dbReference type="EMBL" id="JBBKZS010000003">
    <property type="protein sequence ID" value="MEJ8854551.1"/>
    <property type="molecule type" value="Genomic_DNA"/>
</dbReference>
<evidence type="ECO:0000313" key="3">
    <source>
        <dbReference type="EMBL" id="MEJ8854551.1"/>
    </source>
</evidence>
<dbReference type="PANTHER" id="PTHR10907">
    <property type="entry name" value="REGUCALCIN"/>
    <property type="match status" value="1"/>
</dbReference>
<feature type="domain" description="SMP-30/Gluconolactonase/LRE-like region" evidence="2">
    <location>
        <begin position="1"/>
        <end position="109"/>
    </location>
</feature>
<dbReference type="Gene3D" id="2.120.10.30">
    <property type="entry name" value="TolB, C-terminal domain"/>
    <property type="match status" value="1"/>
</dbReference>
<reference evidence="3 4" key="1">
    <citation type="submission" date="2024-03" db="EMBL/GenBank/DDBJ databases">
        <title>Novel species of the genus Variovorax.</title>
        <authorList>
            <person name="Liu Q."/>
            <person name="Xin Y.-H."/>
        </authorList>
    </citation>
    <scope>NUCLEOTIDE SEQUENCE [LARGE SCALE GENOMIC DNA]</scope>
    <source>
        <strain evidence="3 4">KACC 18901</strain>
    </source>
</reference>
<evidence type="ECO:0000256" key="1">
    <source>
        <dbReference type="ARBA" id="ARBA00008853"/>
    </source>
</evidence>
<dbReference type="PRINTS" id="PR01790">
    <property type="entry name" value="SMP30FAMILY"/>
</dbReference>
<name>A0ABU8X492_9BURK</name>
<dbReference type="InterPro" id="IPR013658">
    <property type="entry name" value="SGL"/>
</dbReference>